<dbReference type="Proteomes" id="UP000317093">
    <property type="component" value="Chromosome"/>
</dbReference>
<keyword evidence="4 6" id="KW-0238">DNA-binding</keyword>
<dbReference type="Pfam" id="PF04542">
    <property type="entry name" value="Sigma70_r2"/>
    <property type="match status" value="1"/>
</dbReference>
<dbReference type="KEGG" id="knv:Pan216_54560"/>
<dbReference type="InterPro" id="IPR013249">
    <property type="entry name" value="RNA_pol_sigma70_r4_t2"/>
</dbReference>
<accession>A0A518BC63</accession>
<evidence type="ECO:0000256" key="6">
    <source>
        <dbReference type="RuleBase" id="RU000716"/>
    </source>
</evidence>
<evidence type="ECO:0000256" key="1">
    <source>
        <dbReference type="ARBA" id="ARBA00010641"/>
    </source>
</evidence>
<dbReference type="SUPFAM" id="SSF88946">
    <property type="entry name" value="Sigma2 domain of RNA polymerase sigma factors"/>
    <property type="match status" value="1"/>
</dbReference>
<evidence type="ECO:0000256" key="7">
    <source>
        <dbReference type="SAM" id="MobiDB-lite"/>
    </source>
</evidence>
<evidence type="ECO:0000313" key="10">
    <source>
        <dbReference type="EMBL" id="QDU64566.1"/>
    </source>
</evidence>
<dbReference type="InterPro" id="IPR013325">
    <property type="entry name" value="RNA_pol_sigma_r2"/>
</dbReference>
<dbReference type="InterPro" id="IPR007627">
    <property type="entry name" value="RNA_pol_sigma70_r2"/>
</dbReference>
<gene>
    <name evidence="10" type="primary">sigW_7</name>
    <name evidence="10" type="ORF">Pan216_54560</name>
</gene>
<evidence type="ECO:0000256" key="3">
    <source>
        <dbReference type="ARBA" id="ARBA00023082"/>
    </source>
</evidence>
<protein>
    <recommendedName>
        <fullName evidence="6">RNA polymerase sigma factor</fullName>
    </recommendedName>
</protein>
<keyword evidence="11" id="KW-1185">Reference proteome</keyword>
<keyword evidence="5 6" id="KW-0804">Transcription</keyword>
<evidence type="ECO:0000259" key="8">
    <source>
        <dbReference type="Pfam" id="PF04542"/>
    </source>
</evidence>
<dbReference type="EMBL" id="CP036279">
    <property type="protein sequence ID" value="QDU64566.1"/>
    <property type="molecule type" value="Genomic_DNA"/>
</dbReference>
<evidence type="ECO:0000313" key="11">
    <source>
        <dbReference type="Proteomes" id="UP000317093"/>
    </source>
</evidence>
<evidence type="ECO:0000256" key="2">
    <source>
        <dbReference type="ARBA" id="ARBA00023015"/>
    </source>
</evidence>
<comment type="similarity">
    <text evidence="1 6">Belongs to the sigma-70 factor family. ECF subfamily.</text>
</comment>
<dbReference type="PANTHER" id="PTHR43133">
    <property type="entry name" value="RNA POLYMERASE ECF-TYPE SIGMA FACTO"/>
    <property type="match status" value="1"/>
</dbReference>
<dbReference type="SUPFAM" id="SSF88659">
    <property type="entry name" value="Sigma3 and sigma4 domains of RNA polymerase sigma factors"/>
    <property type="match status" value="1"/>
</dbReference>
<evidence type="ECO:0000256" key="5">
    <source>
        <dbReference type="ARBA" id="ARBA00023163"/>
    </source>
</evidence>
<organism evidence="10 11">
    <name type="scientific">Kolteria novifilia</name>
    <dbReference type="NCBI Taxonomy" id="2527975"/>
    <lineage>
        <taxon>Bacteria</taxon>
        <taxon>Pseudomonadati</taxon>
        <taxon>Planctomycetota</taxon>
        <taxon>Planctomycetia</taxon>
        <taxon>Kolteriales</taxon>
        <taxon>Kolteriaceae</taxon>
        <taxon>Kolteria</taxon>
    </lineage>
</organism>
<evidence type="ECO:0000259" key="9">
    <source>
        <dbReference type="Pfam" id="PF08281"/>
    </source>
</evidence>
<dbReference type="PROSITE" id="PS01063">
    <property type="entry name" value="SIGMA70_ECF"/>
    <property type="match status" value="1"/>
</dbReference>
<dbReference type="NCBIfam" id="TIGR02937">
    <property type="entry name" value="sigma70-ECF"/>
    <property type="match status" value="1"/>
</dbReference>
<feature type="region of interest" description="Disordered" evidence="7">
    <location>
        <begin position="96"/>
        <end position="115"/>
    </location>
</feature>
<keyword evidence="2 6" id="KW-0805">Transcription regulation</keyword>
<dbReference type="InterPro" id="IPR000838">
    <property type="entry name" value="RNA_pol_sigma70_ECF_CS"/>
</dbReference>
<dbReference type="GO" id="GO:0003677">
    <property type="term" value="F:DNA binding"/>
    <property type="evidence" value="ECO:0007669"/>
    <property type="project" value="UniProtKB-KW"/>
</dbReference>
<feature type="domain" description="RNA polymerase sigma factor 70 region 4 type 2" evidence="9">
    <location>
        <begin position="139"/>
        <end position="191"/>
    </location>
</feature>
<dbReference type="PANTHER" id="PTHR43133:SF8">
    <property type="entry name" value="RNA POLYMERASE SIGMA FACTOR HI_1459-RELATED"/>
    <property type="match status" value="1"/>
</dbReference>
<dbReference type="AlphaFoldDB" id="A0A518BC63"/>
<dbReference type="InterPro" id="IPR039425">
    <property type="entry name" value="RNA_pol_sigma-70-like"/>
</dbReference>
<dbReference type="GO" id="GO:0006352">
    <property type="term" value="P:DNA-templated transcription initiation"/>
    <property type="evidence" value="ECO:0007669"/>
    <property type="project" value="InterPro"/>
</dbReference>
<proteinExistence type="inferred from homology"/>
<dbReference type="Gene3D" id="1.10.10.10">
    <property type="entry name" value="Winged helix-like DNA-binding domain superfamily/Winged helix DNA-binding domain"/>
    <property type="match status" value="1"/>
</dbReference>
<dbReference type="Gene3D" id="1.10.1740.10">
    <property type="match status" value="1"/>
</dbReference>
<reference evidence="10 11" key="1">
    <citation type="submission" date="2019-02" db="EMBL/GenBank/DDBJ databases">
        <title>Deep-cultivation of Planctomycetes and their phenomic and genomic characterization uncovers novel biology.</title>
        <authorList>
            <person name="Wiegand S."/>
            <person name="Jogler M."/>
            <person name="Boedeker C."/>
            <person name="Pinto D."/>
            <person name="Vollmers J."/>
            <person name="Rivas-Marin E."/>
            <person name="Kohn T."/>
            <person name="Peeters S.H."/>
            <person name="Heuer A."/>
            <person name="Rast P."/>
            <person name="Oberbeckmann S."/>
            <person name="Bunk B."/>
            <person name="Jeske O."/>
            <person name="Meyerdierks A."/>
            <person name="Storesund J.E."/>
            <person name="Kallscheuer N."/>
            <person name="Luecker S."/>
            <person name="Lage O.M."/>
            <person name="Pohl T."/>
            <person name="Merkel B.J."/>
            <person name="Hornburger P."/>
            <person name="Mueller R.-W."/>
            <person name="Bruemmer F."/>
            <person name="Labrenz M."/>
            <person name="Spormann A.M."/>
            <person name="Op den Camp H."/>
            <person name="Overmann J."/>
            <person name="Amann R."/>
            <person name="Jetten M.S.M."/>
            <person name="Mascher T."/>
            <person name="Medema M.H."/>
            <person name="Devos D.P."/>
            <person name="Kaster A.-K."/>
            <person name="Ovreas L."/>
            <person name="Rohde M."/>
            <person name="Galperin M.Y."/>
            <person name="Jogler C."/>
        </authorList>
    </citation>
    <scope>NUCLEOTIDE SEQUENCE [LARGE SCALE GENOMIC DNA]</scope>
    <source>
        <strain evidence="10 11">Pan216</strain>
    </source>
</reference>
<dbReference type="RefSeq" id="WP_419193017.1">
    <property type="nucleotide sequence ID" value="NZ_CP036279.1"/>
</dbReference>
<name>A0A518BC63_9BACT</name>
<sequence>MATADSQSAIRDPDARLMLMVRDGNTGAFEQLVDKYRSRLVGVLYQLVGNADEAEDLAQDVFLRVYRARDNYQPTAKFSTWLFTIANNLALNALRSRRRKPTSQPPATESGGMGGLEQMVGVSSGAMPSRIFAKGEMAEIIRLAISRLSEEQRMAVMLNKYEGMNYRQIAEVMNKSEMAIKSLLSRARYALKEILEPYLANGQAPGP</sequence>
<evidence type="ECO:0000256" key="4">
    <source>
        <dbReference type="ARBA" id="ARBA00023125"/>
    </source>
</evidence>
<keyword evidence="3 6" id="KW-0731">Sigma factor</keyword>
<dbReference type="GO" id="GO:0016987">
    <property type="term" value="F:sigma factor activity"/>
    <property type="evidence" value="ECO:0007669"/>
    <property type="project" value="UniProtKB-KW"/>
</dbReference>
<dbReference type="InterPro" id="IPR036388">
    <property type="entry name" value="WH-like_DNA-bd_sf"/>
</dbReference>
<feature type="domain" description="RNA polymerase sigma-70 region 2" evidence="8">
    <location>
        <begin position="32"/>
        <end position="99"/>
    </location>
</feature>
<dbReference type="InterPro" id="IPR013324">
    <property type="entry name" value="RNA_pol_sigma_r3/r4-like"/>
</dbReference>
<dbReference type="Pfam" id="PF08281">
    <property type="entry name" value="Sigma70_r4_2"/>
    <property type="match status" value="1"/>
</dbReference>
<dbReference type="CDD" id="cd06171">
    <property type="entry name" value="Sigma70_r4"/>
    <property type="match status" value="1"/>
</dbReference>
<dbReference type="InterPro" id="IPR014284">
    <property type="entry name" value="RNA_pol_sigma-70_dom"/>
</dbReference>